<feature type="binding site" evidence="4">
    <location>
        <position position="61"/>
    </location>
    <ligand>
        <name>substrate</name>
    </ligand>
</feature>
<dbReference type="PANTHER" id="PTHR32308">
    <property type="entry name" value="LYASE BETA SUBUNIT, PUTATIVE (AFU_ORTHOLOGUE AFUA_4G13030)-RELATED"/>
    <property type="match status" value="1"/>
</dbReference>
<keyword evidence="7" id="KW-0456">Lyase</keyword>
<dbReference type="PANTHER" id="PTHR32308:SF0">
    <property type="entry name" value="HPCH_HPAI ALDOLASE_CITRATE LYASE DOMAIN-CONTAINING PROTEIN"/>
    <property type="match status" value="1"/>
</dbReference>
<organism evidence="8 9">
    <name type="scientific">Paraburkholderia caribensis</name>
    <dbReference type="NCBI Taxonomy" id="75105"/>
    <lineage>
        <taxon>Bacteria</taxon>
        <taxon>Pseudomonadati</taxon>
        <taxon>Pseudomonadota</taxon>
        <taxon>Betaproteobacteria</taxon>
        <taxon>Burkholderiales</taxon>
        <taxon>Burkholderiaceae</taxon>
        <taxon>Paraburkholderia</taxon>
    </lineage>
</organism>
<evidence type="ECO:0000256" key="2">
    <source>
        <dbReference type="ARBA" id="ARBA00022723"/>
    </source>
</evidence>
<dbReference type="EMBL" id="JAYLVJ010000003">
    <property type="protein sequence ID" value="MEO1752934.1"/>
    <property type="molecule type" value="Genomic_DNA"/>
</dbReference>
<evidence type="ECO:0000256" key="3">
    <source>
        <dbReference type="ARBA" id="ARBA00022842"/>
    </source>
</evidence>
<dbReference type="InterPro" id="IPR011206">
    <property type="entry name" value="Citrate_lyase_beta/mcl1/mcl2"/>
</dbReference>
<feature type="domain" description="HpcH/HpaI aldolase/citrate lyase" evidence="6">
    <location>
        <begin position="4"/>
        <end position="208"/>
    </location>
</feature>
<accession>A0A9Q6S7V5</accession>
<reference evidence="7 10" key="3">
    <citation type="submission" date="2024-01" db="EMBL/GenBank/DDBJ databases">
        <title>The diversity of rhizobia nodulating Mimosa spp. in eleven states of Brazil covering several biomes is determined by host plant, location, and edaphic factors.</title>
        <authorList>
            <person name="Rouws L."/>
            <person name="Barauna A."/>
            <person name="Beukes C."/>
            <person name="De Faria S.M."/>
            <person name="Gross E."/>
            <person name="Dos Reis Junior F.B."/>
            <person name="Simon M."/>
            <person name="Maluk M."/>
            <person name="Odee D.W."/>
            <person name="Kenicer G."/>
            <person name="Young J.P.W."/>
            <person name="Reis V.M."/>
            <person name="Zilli J."/>
            <person name="James E.K."/>
        </authorList>
    </citation>
    <scope>NUCLEOTIDE SEQUENCE [LARGE SCALE GENOMIC DNA]</scope>
    <source>
        <strain evidence="7 10">JHI1651</strain>
    </source>
</reference>
<dbReference type="Pfam" id="PF03328">
    <property type="entry name" value="HpcH_HpaI"/>
    <property type="match status" value="1"/>
</dbReference>
<dbReference type="RefSeq" id="WP_107201725.1">
    <property type="nucleotide sequence ID" value="NZ_CP015959.1"/>
</dbReference>
<evidence type="ECO:0000256" key="1">
    <source>
        <dbReference type="ARBA" id="ARBA00001946"/>
    </source>
</evidence>
<keyword evidence="10" id="KW-1185">Reference proteome</keyword>
<dbReference type="Gene3D" id="3.20.20.60">
    <property type="entry name" value="Phosphoenolpyruvate-binding domains"/>
    <property type="match status" value="1"/>
</dbReference>
<evidence type="ECO:0000313" key="8">
    <source>
        <dbReference type="EMBL" id="QLB66098.1"/>
    </source>
</evidence>
<dbReference type="Proteomes" id="UP000509548">
    <property type="component" value="Chromosome 2"/>
</dbReference>
<evidence type="ECO:0000256" key="4">
    <source>
        <dbReference type="PIRSR" id="PIRSR015582-1"/>
    </source>
</evidence>
<proteinExistence type="predicted"/>
<feature type="binding site" evidence="5">
    <location>
        <position position="115"/>
    </location>
    <ligand>
        <name>Mg(2+)</name>
        <dbReference type="ChEBI" id="CHEBI:18420"/>
    </ligand>
</feature>
<dbReference type="EMBL" id="CP015959">
    <property type="protein sequence ID" value="QLB66098.1"/>
    <property type="molecule type" value="Genomic_DNA"/>
</dbReference>
<comment type="cofactor">
    <cofactor evidence="1">
        <name>Mg(2+)</name>
        <dbReference type="ChEBI" id="CHEBI:18420"/>
    </cofactor>
</comment>
<keyword evidence="2 5" id="KW-0479">Metal-binding</keyword>
<dbReference type="InterPro" id="IPR040442">
    <property type="entry name" value="Pyrv_kinase-like_dom_sf"/>
</dbReference>
<dbReference type="PIRSF" id="PIRSF015582">
    <property type="entry name" value="Cit_lyase_B"/>
    <property type="match status" value="1"/>
</dbReference>
<evidence type="ECO:0000313" key="10">
    <source>
        <dbReference type="Proteomes" id="UP001462961"/>
    </source>
</evidence>
<dbReference type="SUPFAM" id="SSF51621">
    <property type="entry name" value="Phosphoenolpyruvate/pyruvate domain"/>
    <property type="match status" value="1"/>
</dbReference>
<sequence length="269" mass="29280">MAARSYLFVPGNRPERFEKAYASSTDAVILDLEDAVASDLKVEARDTVTSWLNAGGRAYVRINARDTEWYRNDVTNLMKCPGLLGIVVPKAEESAALVKISKELSDEAVILPLIESARGFANLKQIACTPKVERLLFGTLDFQVDTGIRGDGDELVYFRSQLTLVSRLAGIAAPVDGVTASLDDGDLLRQETLRARNLGFRGKLCIHPKQVPHVHAAFQPSTEEVDWANRVLTAVNVSKGAVTVVDGKMVDVPVVLKARDIFESAGITT</sequence>
<dbReference type="AlphaFoldDB" id="A0A9Q6S7V5"/>
<evidence type="ECO:0000313" key="7">
    <source>
        <dbReference type="EMBL" id="MEO1752934.1"/>
    </source>
</evidence>
<evidence type="ECO:0000259" key="6">
    <source>
        <dbReference type="Pfam" id="PF03328"/>
    </source>
</evidence>
<keyword evidence="3 5" id="KW-0460">Magnesium</keyword>
<protein>
    <submittedName>
        <fullName evidence="8">Aldolase</fullName>
    </submittedName>
    <submittedName>
        <fullName evidence="7">CoA ester lyase</fullName>
    </submittedName>
</protein>
<evidence type="ECO:0000256" key="5">
    <source>
        <dbReference type="PIRSR" id="PIRSR015582-2"/>
    </source>
</evidence>
<dbReference type="GO" id="GO:0016829">
    <property type="term" value="F:lyase activity"/>
    <property type="evidence" value="ECO:0007669"/>
    <property type="project" value="UniProtKB-KW"/>
</dbReference>
<gene>
    <name evidence="8" type="ORF">A9O66_27875</name>
    <name evidence="7" type="ORF">VOI32_03205</name>
</gene>
<evidence type="ECO:0000313" key="9">
    <source>
        <dbReference type="Proteomes" id="UP000509548"/>
    </source>
</evidence>
<reference evidence="8 9" key="1">
    <citation type="journal article" date="2014" name="Genome Announc.">
        <title>Draft Genome Sequence of the Haloacid-Degrading Burkholderia caribensis Strain MBA4.</title>
        <authorList>
            <person name="Pan Y."/>
            <person name="Kong K.F."/>
            <person name="Tsang J.S."/>
        </authorList>
    </citation>
    <scope>NUCLEOTIDE SEQUENCE [LARGE SCALE GENOMIC DNA]</scope>
    <source>
        <strain evidence="8 9">852011</strain>
    </source>
</reference>
<feature type="binding site" evidence="4">
    <location>
        <position position="115"/>
    </location>
    <ligand>
        <name>substrate</name>
    </ligand>
</feature>
<reference evidence="8" key="2">
    <citation type="submission" date="2016-06" db="EMBL/GenBank/DDBJ databases">
        <authorList>
            <person name="Huang P."/>
            <person name="Jiang X."/>
            <person name="Liu X."/>
        </authorList>
    </citation>
    <scope>NUCLEOTIDE SEQUENCE</scope>
    <source>
        <strain evidence="8">852011</strain>
    </source>
</reference>
<name>A0A9Q6S7V5_9BURK</name>
<dbReference type="GO" id="GO:0000287">
    <property type="term" value="F:magnesium ion binding"/>
    <property type="evidence" value="ECO:0007669"/>
    <property type="project" value="TreeGrafter"/>
</dbReference>
<dbReference type="InterPro" id="IPR015813">
    <property type="entry name" value="Pyrv/PenolPyrv_kinase-like_dom"/>
</dbReference>
<dbReference type="Proteomes" id="UP001462961">
    <property type="component" value="Unassembled WGS sequence"/>
</dbReference>
<feature type="binding site" evidence="5">
    <location>
        <position position="141"/>
    </location>
    <ligand>
        <name>Mg(2+)</name>
        <dbReference type="ChEBI" id="CHEBI:18420"/>
    </ligand>
</feature>
<dbReference type="InterPro" id="IPR005000">
    <property type="entry name" value="Aldolase/citrate-lyase_domain"/>
</dbReference>
<dbReference type="GO" id="GO:0006107">
    <property type="term" value="P:oxaloacetate metabolic process"/>
    <property type="evidence" value="ECO:0007669"/>
    <property type="project" value="TreeGrafter"/>
</dbReference>